<dbReference type="EMBL" id="AFQE01000083">
    <property type="protein sequence ID" value="EGQ76628.1"/>
    <property type="molecule type" value="Genomic_DNA"/>
</dbReference>
<evidence type="ECO:0000313" key="2">
    <source>
        <dbReference type="Proteomes" id="UP000004982"/>
    </source>
</evidence>
<dbReference type="AlphaFoldDB" id="A0AA36UIQ0"/>
<name>A0AA36UIQ0_9NEIS</name>
<accession>A0AA36UIQ0</accession>
<sequence length="45" mass="5283">MRGCGIWTGRLKTQVWHCETDCRVCNIVGLRFSDDLYHERLAPVF</sequence>
<organism evidence="1 2">
    <name type="scientific">Neisseria macacae ATCC 33926</name>
    <dbReference type="NCBI Taxonomy" id="997348"/>
    <lineage>
        <taxon>Bacteria</taxon>
        <taxon>Pseudomonadati</taxon>
        <taxon>Pseudomonadota</taxon>
        <taxon>Betaproteobacteria</taxon>
        <taxon>Neisseriales</taxon>
        <taxon>Neisseriaceae</taxon>
        <taxon>Neisseria</taxon>
    </lineage>
</organism>
<proteinExistence type="predicted"/>
<evidence type="ECO:0000313" key="1">
    <source>
        <dbReference type="EMBL" id="EGQ76628.1"/>
    </source>
</evidence>
<gene>
    <name evidence="1" type="ORF">HMPREF9418_1724</name>
</gene>
<comment type="caution">
    <text evidence="1">The sequence shown here is derived from an EMBL/GenBank/DDBJ whole genome shotgun (WGS) entry which is preliminary data.</text>
</comment>
<protein>
    <submittedName>
        <fullName evidence="1">Uncharacterized protein</fullName>
    </submittedName>
</protein>
<dbReference type="Proteomes" id="UP000004982">
    <property type="component" value="Unassembled WGS sequence"/>
</dbReference>
<reference evidence="1 2" key="1">
    <citation type="submission" date="2011-05" db="EMBL/GenBank/DDBJ databases">
        <authorList>
            <person name="Muzny D."/>
            <person name="Qin X."/>
            <person name="Deng J."/>
            <person name="Jiang H."/>
            <person name="Liu Y."/>
            <person name="Qu J."/>
            <person name="Song X.-Z."/>
            <person name="Zhang L."/>
            <person name="Thornton R."/>
            <person name="Coyle M."/>
            <person name="Francisco L."/>
            <person name="Jackson L."/>
            <person name="Javaid M."/>
            <person name="Korchina V."/>
            <person name="Kovar C."/>
            <person name="Mata R."/>
            <person name="Mathew T."/>
            <person name="Ngo R."/>
            <person name="Nguyen L."/>
            <person name="Nguyen N."/>
            <person name="Okwuonu G."/>
            <person name="Ongeri F."/>
            <person name="Pham C."/>
            <person name="Simmons D."/>
            <person name="Wilczek-Boney K."/>
            <person name="Hale W."/>
            <person name="Jakkamsetti A."/>
            <person name="Pham P."/>
            <person name="Ruth R."/>
            <person name="San Lucas F."/>
            <person name="Warren J."/>
            <person name="Zhang J."/>
            <person name="Zhao Z."/>
            <person name="Zhou C."/>
            <person name="Zhu D."/>
            <person name="Lee S."/>
            <person name="Bess C."/>
            <person name="Blankenburg K."/>
            <person name="Forbes L."/>
            <person name="Fu Q."/>
            <person name="Gubbala S."/>
            <person name="Hirani K."/>
            <person name="Jayaseelan J.C."/>
            <person name="Lara F."/>
            <person name="Munidasa M."/>
            <person name="Palculict T."/>
            <person name="Patil S."/>
            <person name="Pu L.-L."/>
            <person name="Saada N."/>
            <person name="Tang L."/>
            <person name="Weissenberger G."/>
            <person name="Zhu Y."/>
            <person name="Hemphill L."/>
            <person name="Shang Y."/>
            <person name="Youmans B."/>
            <person name="Ayvaz T."/>
            <person name="Ross M."/>
            <person name="Santibanez J."/>
            <person name="Aqrawi P."/>
            <person name="Gross S."/>
            <person name="Joshi V."/>
            <person name="Fowler G."/>
            <person name="Nazareth L."/>
            <person name="Reid J."/>
            <person name="Worley K."/>
            <person name="Petrosino J."/>
            <person name="Highlander S."/>
            <person name="Gibbs R."/>
        </authorList>
    </citation>
    <scope>NUCLEOTIDE SEQUENCE [LARGE SCALE GENOMIC DNA]</scope>
    <source>
        <strain evidence="1 2">ATCC 33926</strain>
    </source>
</reference>